<dbReference type="GeneID" id="81393540"/>
<feature type="compositionally biased region" description="Basic and acidic residues" evidence="1">
    <location>
        <begin position="180"/>
        <end position="189"/>
    </location>
</feature>
<feature type="region of interest" description="Disordered" evidence="1">
    <location>
        <begin position="223"/>
        <end position="260"/>
    </location>
</feature>
<organism evidence="3 4">
    <name type="scientific">Penicillium alfredii</name>
    <dbReference type="NCBI Taxonomy" id="1506179"/>
    <lineage>
        <taxon>Eukaryota</taxon>
        <taxon>Fungi</taxon>
        <taxon>Dikarya</taxon>
        <taxon>Ascomycota</taxon>
        <taxon>Pezizomycotina</taxon>
        <taxon>Eurotiomycetes</taxon>
        <taxon>Eurotiomycetidae</taxon>
        <taxon>Eurotiales</taxon>
        <taxon>Aspergillaceae</taxon>
        <taxon>Penicillium</taxon>
    </lineage>
</organism>
<dbReference type="GO" id="GO:0051087">
    <property type="term" value="F:protein-folding chaperone binding"/>
    <property type="evidence" value="ECO:0007669"/>
    <property type="project" value="TreeGrafter"/>
</dbReference>
<feature type="compositionally biased region" description="Polar residues" evidence="1">
    <location>
        <begin position="834"/>
        <end position="843"/>
    </location>
</feature>
<name>A0A9W9FK33_9EURO</name>
<protein>
    <recommendedName>
        <fullName evidence="2">Folliculin-interacting protein N-terminal domain-containing protein</fullName>
    </recommendedName>
</protein>
<feature type="region of interest" description="Disordered" evidence="1">
    <location>
        <begin position="1060"/>
        <end position="1092"/>
    </location>
</feature>
<feature type="compositionally biased region" description="Basic and acidic residues" evidence="1">
    <location>
        <begin position="1074"/>
        <end position="1084"/>
    </location>
</feature>
<feature type="domain" description="Folliculin-interacting protein N-terminal" evidence="2">
    <location>
        <begin position="85"/>
        <end position="223"/>
    </location>
</feature>
<dbReference type="EMBL" id="JAPMSZ010000005">
    <property type="protein sequence ID" value="KAJ5101568.1"/>
    <property type="molecule type" value="Genomic_DNA"/>
</dbReference>
<feature type="compositionally biased region" description="Polar residues" evidence="1">
    <location>
        <begin position="637"/>
        <end position="649"/>
    </location>
</feature>
<feature type="region of interest" description="Disordered" evidence="1">
    <location>
        <begin position="109"/>
        <end position="191"/>
    </location>
</feature>
<dbReference type="OrthoDB" id="5428015at2759"/>
<dbReference type="Pfam" id="PF14636">
    <property type="entry name" value="FNIP_N"/>
    <property type="match status" value="1"/>
</dbReference>
<evidence type="ECO:0000259" key="2">
    <source>
        <dbReference type="Pfam" id="PF14636"/>
    </source>
</evidence>
<reference evidence="3" key="2">
    <citation type="journal article" date="2023" name="IMA Fungus">
        <title>Comparative genomic study of the Penicillium genus elucidates a diverse pangenome and 15 lateral gene transfer events.</title>
        <authorList>
            <person name="Petersen C."/>
            <person name="Sorensen T."/>
            <person name="Nielsen M.R."/>
            <person name="Sondergaard T.E."/>
            <person name="Sorensen J.L."/>
            <person name="Fitzpatrick D.A."/>
            <person name="Frisvad J.C."/>
            <person name="Nielsen K.L."/>
        </authorList>
    </citation>
    <scope>NUCLEOTIDE SEQUENCE</scope>
    <source>
        <strain evidence="3">IBT 34128</strain>
    </source>
</reference>
<dbReference type="GO" id="GO:0042030">
    <property type="term" value="F:ATPase inhibitor activity"/>
    <property type="evidence" value="ECO:0007669"/>
    <property type="project" value="TreeGrafter"/>
</dbReference>
<dbReference type="InterPro" id="IPR028084">
    <property type="entry name" value="FNIP_N_dom"/>
</dbReference>
<feature type="compositionally biased region" description="Low complexity" evidence="1">
    <location>
        <begin position="722"/>
        <end position="733"/>
    </location>
</feature>
<dbReference type="GO" id="GO:0005737">
    <property type="term" value="C:cytoplasm"/>
    <property type="evidence" value="ECO:0007669"/>
    <property type="project" value="TreeGrafter"/>
</dbReference>
<sequence length="1159" mass="124896">MLGRLLSTAASTLNPSAYSTRNHGTPLESVTEEEHTSGLLFPDASLLRRSNTHAYPLQTTFNSPNASTAGAYDDRGGMELDAIKDFRVIVAQNALGDRDACVLLDTRASSEHPPSGLGIDSQGLDQPGTRHARAVSSLSRGSPPLSAAADARRTSPASPGAFSRARGRSSTLAPAGTWHDPGHTRHAADSNDTGLLNCIFGSSAFSYRGSSTKMHIISADEDSGVAASSSPAARSPISRAYTTGSSSGLMGSARGADGKPPSKVTVLLTRMFSVNFPEGAEASAERHDYANSIYQESLPEMGFPFPDVAKRKKIKEKKTPMYAVAITIQIPLLARNAGRPVSRFSTMGADSPRPGLSSSLDSDYRWPGGFFDDSLSSASPPASLDERLDLLVDHWDVITRTLSHLERLARNEILFLLRKVDSLSGPHPKPAKPPNMQRTNQTIVHLPANILSVNSKLKEEALHSTRRISLALQTPYVVTGQSRWGVWREEGRSIFRGFGDKDQNFFFLVLLTAFLGNHTEWLSALGPEWYRRRHNQQQKAQQDCEPNLVNRTVIICPDKMTARRLIFLLSAFLPSKQRLEPVPSPLRPGTSASMRAISQSPPAVPLLRQESLRRAIERRARAQRLCVGESDHHRRSVSASSQETTQRSSDGVDPATPIEHTSARRPSDARSVRMHGATAQAKDARPKNTSGATTSMTTQSSTVPVPHFTSQPSRSGEGETNSSAADGSDSLASEKLLKNLQRSDSSTLSTNGSLPSAGGRWGGSEPYSATDARKRSVSTIAGPAVRGPTTLSQMVKEVTDDEPEHRPDTAPSGNISIPATSAAAPHGPEGASPEPSSFTSQARESPLKLSVRAEEGVVDVDLPLPGFLSLSSSGDSTIASPKKTRTSITSVDAMASTHSSGSGFHNAAKENDGPSTHVAGWLKVFHEDFSLQAVRPYAALEADIKRAMQAEPSPYIPSTPDVDGSERWVDVATTLIADTRTSSVKRLRLRRKITVGHELGSPSTARSPGFFSGYGKSSADSAEGQDPNFVEERFIEEPVMDLDGILVDAVERVLGHSGYSSLAHSRTPSPSRARRAEDKGHTTGRDNAPPFEVPRAECRKMVLGALEEVVRIVTAEHCREDVDGALGLADRERRRSLAGADNTLREGIRKWLLDVEEAW</sequence>
<feature type="compositionally biased region" description="Basic and acidic residues" evidence="1">
    <location>
        <begin position="661"/>
        <end position="671"/>
    </location>
</feature>
<dbReference type="Proteomes" id="UP001141434">
    <property type="component" value="Unassembled WGS sequence"/>
</dbReference>
<reference evidence="3" key="1">
    <citation type="submission" date="2022-11" db="EMBL/GenBank/DDBJ databases">
        <authorList>
            <person name="Petersen C."/>
        </authorList>
    </citation>
    <scope>NUCLEOTIDE SEQUENCE</scope>
    <source>
        <strain evidence="3">IBT 34128</strain>
    </source>
</reference>
<comment type="caution">
    <text evidence="3">The sequence shown here is derived from an EMBL/GenBank/DDBJ whole genome shotgun (WGS) entry which is preliminary data.</text>
</comment>
<feature type="region of interest" description="Disordered" evidence="1">
    <location>
        <begin position="998"/>
        <end position="1025"/>
    </location>
</feature>
<dbReference type="RefSeq" id="XP_056512399.1">
    <property type="nucleotide sequence ID" value="XM_056654372.1"/>
</dbReference>
<gene>
    <name evidence="3" type="ORF">NUU61_003790</name>
</gene>
<proteinExistence type="predicted"/>
<dbReference type="AlphaFoldDB" id="A0A9W9FK33"/>
<keyword evidence="4" id="KW-1185">Reference proteome</keyword>
<feature type="region of interest" description="Disordered" evidence="1">
    <location>
        <begin position="624"/>
        <end position="847"/>
    </location>
</feature>
<feature type="compositionally biased region" description="Polar residues" evidence="1">
    <location>
        <begin position="740"/>
        <end position="754"/>
    </location>
</feature>
<feature type="compositionally biased region" description="Polar residues" evidence="1">
    <location>
        <begin position="687"/>
        <end position="721"/>
    </location>
</feature>
<feature type="compositionally biased region" description="Low complexity" evidence="1">
    <location>
        <begin position="226"/>
        <end position="240"/>
    </location>
</feature>
<dbReference type="PANTHER" id="PTHR21634">
    <property type="entry name" value="RE13835P"/>
    <property type="match status" value="1"/>
</dbReference>
<feature type="compositionally biased region" description="Polar residues" evidence="1">
    <location>
        <begin position="590"/>
        <end position="601"/>
    </location>
</feature>
<evidence type="ECO:0000313" key="4">
    <source>
        <dbReference type="Proteomes" id="UP001141434"/>
    </source>
</evidence>
<evidence type="ECO:0000313" key="3">
    <source>
        <dbReference type="EMBL" id="KAJ5101568.1"/>
    </source>
</evidence>
<evidence type="ECO:0000256" key="1">
    <source>
        <dbReference type="SAM" id="MobiDB-lite"/>
    </source>
</evidence>
<accession>A0A9W9FK33</accession>
<feature type="region of interest" description="Disordered" evidence="1">
    <location>
        <begin position="579"/>
        <end position="608"/>
    </location>
</feature>
<dbReference type="PANTHER" id="PTHR21634:SF9">
    <property type="entry name" value="RE13835P"/>
    <property type="match status" value="1"/>
</dbReference>